<dbReference type="Pfam" id="PF01648">
    <property type="entry name" value="ACPS"/>
    <property type="match status" value="1"/>
</dbReference>
<feature type="domain" description="4'-phosphopantetheinyl transferase" evidence="3">
    <location>
        <begin position="113"/>
        <end position="192"/>
    </location>
</feature>
<dbReference type="RefSeq" id="WP_208007599.1">
    <property type="nucleotide sequence ID" value="NZ_CP071796.1"/>
</dbReference>
<evidence type="ECO:0000313" key="4">
    <source>
        <dbReference type="EMBL" id="QTD44126.1"/>
    </source>
</evidence>
<organism evidence="4 5">
    <name type="scientific">Ottowia testudinis</name>
    <dbReference type="NCBI Taxonomy" id="2816950"/>
    <lineage>
        <taxon>Bacteria</taxon>
        <taxon>Pseudomonadati</taxon>
        <taxon>Pseudomonadota</taxon>
        <taxon>Betaproteobacteria</taxon>
        <taxon>Burkholderiales</taxon>
        <taxon>Comamonadaceae</taxon>
        <taxon>Ottowia</taxon>
    </lineage>
</organism>
<evidence type="ECO:0000313" key="5">
    <source>
        <dbReference type="Proteomes" id="UP000663903"/>
    </source>
</evidence>
<dbReference type="Gene3D" id="3.90.470.20">
    <property type="entry name" value="4'-phosphopantetheinyl transferase domain"/>
    <property type="match status" value="2"/>
</dbReference>
<dbReference type="Proteomes" id="UP000663903">
    <property type="component" value="Chromosome"/>
</dbReference>
<sequence length="228" mass="25565">MQTHRYRTNVADDVCVFSSGLKSVAGHYDLLSQSEKLRVRRIGTDVGRSRFIASRSFLRLAIGVYLGTGPYRSEFIVGCFGKLYLSPPYSRVCFNVSHTNNVIVVACTNRRVLGVDIERSDREISTSVLKHIYLPEDIEHFSTGQEAARAVLLGWVCKEAILKCIGSGLSRDPRNIALHWKEMDQPSFRALEISQKRVAAREFQMIRIDHIFGVVGAIALHSPTGAQR</sequence>
<dbReference type="InterPro" id="IPR037143">
    <property type="entry name" value="4-PPantetheinyl_Trfase_dom_sf"/>
</dbReference>
<dbReference type="PANTHER" id="PTHR12215:SF10">
    <property type="entry name" value="L-AMINOADIPATE-SEMIALDEHYDE DEHYDROGENASE-PHOSPHOPANTETHEINYL TRANSFERASE"/>
    <property type="match status" value="1"/>
</dbReference>
<dbReference type="EMBL" id="CP071796">
    <property type="protein sequence ID" value="QTD44126.1"/>
    <property type="molecule type" value="Genomic_DNA"/>
</dbReference>
<dbReference type="GO" id="GO:0008897">
    <property type="term" value="F:holo-[acyl-carrier-protein] synthase activity"/>
    <property type="evidence" value="ECO:0007669"/>
    <property type="project" value="InterPro"/>
</dbReference>
<dbReference type="GO" id="GO:0005829">
    <property type="term" value="C:cytosol"/>
    <property type="evidence" value="ECO:0007669"/>
    <property type="project" value="TreeGrafter"/>
</dbReference>
<evidence type="ECO:0000256" key="2">
    <source>
        <dbReference type="ARBA" id="ARBA00022679"/>
    </source>
</evidence>
<accession>A0A975CFH3</accession>
<evidence type="ECO:0000259" key="3">
    <source>
        <dbReference type="Pfam" id="PF01648"/>
    </source>
</evidence>
<dbReference type="AlphaFoldDB" id="A0A975CFH3"/>
<dbReference type="SUPFAM" id="SSF56214">
    <property type="entry name" value="4'-phosphopantetheinyl transferase"/>
    <property type="match status" value="2"/>
</dbReference>
<gene>
    <name evidence="4" type="ORF">J1M35_13410</name>
</gene>
<dbReference type="PANTHER" id="PTHR12215">
    <property type="entry name" value="PHOSPHOPANTETHEINE TRANSFERASE"/>
    <property type="match status" value="1"/>
</dbReference>
<comment type="similarity">
    <text evidence="1">Belongs to the P-Pant transferase superfamily. Gsp/Sfp/HetI/AcpT family.</text>
</comment>
<dbReference type="GO" id="GO:0000287">
    <property type="term" value="F:magnesium ion binding"/>
    <property type="evidence" value="ECO:0007669"/>
    <property type="project" value="InterPro"/>
</dbReference>
<protein>
    <submittedName>
        <fullName evidence="4">4'-phosphopantetheinyl transferase superfamily protein</fullName>
    </submittedName>
</protein>
<reference evidence="4" key="1">
    <citation type="submission" date="2021-03" db="EMBL/GenBank/DDBJ databases">
        <title>Ottowia sp. 27C isolated from the cloaca of a Giant Asian pond turtle (Heosemys grandis).</title>
        <authorList>
            <person name="Spergser J."/>
            <person name="Busse H.-J."/>
        </authorList>
    </citation>
    <scope>NUCLEOTIDE SEQUENCE</scope>
    <source>
        <strain evidence="4">27C</strain>
    </source>
</reference>
<dbReference type="KEGG" id="otd:J1M35_13410"/>
<name>A0A975CFH3_9BURK</name>
<dbReference type="GO" id="GO:0019878">
    <property type="term" value="P:lysine biosynthetic process via aminoadipic acid"/>
    <property type="evidence" value="ECO:0007669"/>
    <property type="project" value="TreeGrafter"/>
</dbReference>
<keyword evidence="5" id="KW-1185">Reference proteome</keyword>
<dbReference type="InterPro" id="IPR008278">
    <property type="entry name" value="4-PPantetheinyl_Trfase_dom"/>
</dbReference>
<keyword evidence="2 4" id="KW-0808">Transferase</keyword>
<evidence type="ECO:0000256" key="1">
    <source>
        <dbReference type="ARBA" id="ARBA00010990"/>
    </source>
</evidence>
<proteinExistence type="inferred from homology"/>
<dbReference type="InterPro" id="IPR050559">
    <property type="entry name" value="P-Pant_transferase_sf"/>
</dbReference>